<dbReference type="CDD" id="cd05399">
    <property type="entry name" value="NT_Rel-Spo_like"/>
    <property type="match status" value="1"/>
</dbReference>
<dbReference type="Pfam" id="PF13328">
    <property type="entry name" value="HD_4"/>
    <property type="match status" value="1"/>
</dbReference>
<dbReference type="GO" id="GO:0008893">
    <property type="term" value="F:guanosine-3',5'-bis(diphosphate) 3'-diphosphatase activity"/>
    <property type="evidence" value="ECO:0007669"/>
    <property type="project" value="UniProtKB-EC"/>
</dbReference>
<dbReference type="InterPro" id="IPR012675">
    <property type="entry name" value="Beta-grasp_dom_sf"/>
</dbReference>
<dbReference type="Pfam" id="PF19296">
    <property type="entry name" value="RelA_AH_RIS"/>
    <property type="match status" value="1"/>
</dbReference>
<dbReference type="GO" id="GO:0015969">
    <property type="term" value="P:guanosine tetraphosphate metabolic process"/>
    <property type="evidence" value="ECO:0007669"/>
    <property type="project" value="InterPro"/>
</dbReference>
<dbReference type="FunFam" id="3.30.460.10:FF:000001">
    <property type="entry name" value="GTP pyrophosphokinase RelA"/>
    <property type="match status" value="1"/>
</dbReference>
<dbReference type="SUPFAM" id="SSF109604">
    <property type="entry name" value="HD-domain/PDEase-like"/>
    <property type="match status" value="1"/>
</dbReference>
<dbReference type="SUPFAM" id="SSF81301">
    <property type="entry name" value="Nucleotidyltransferase"/>
    <property type="match status" value="1"/>
</dbReference>
<dbReference type="InterPro" id="IPR033655">
    <property type="entry name" value="TGS_RelA/SpoT"/>
</dbReference>
<feature type="non-terminal residue" evidence="6">
    <location>
        <position position="1"/>
    </location>
</feature>
<dbReference type="EMBL" id="UOEI01000071">
    <property type="protein sequence ID" value="VAV91832.1"/>
    <property type="molecule type" value="Genomic_DNA"/>
</dbReference>
<dbReference type="PROSITE" id="PS51880">
    <property type="entry name" value="TGS"/>
    <property type="match status" value="1"/>
</dbReference>
<proteinExistence type="inferred from homology"/>
<keyword evidence="6" id="KW-0808">Transferase</keyword>
<dbReference type="GO" id="GO:0005886">
    <property type="term" value="C:plasma membrane"/>
    <property type="evidence" value="ECO:0007669"/>
    <property type="project" value="TreeGrafter"/>
</dbReference>
<dbReference type="Gene3D" id="3.10.20.30">
    <property type="match status" value="1"/>
</dbReference>
<keyword evidence="6" id="KW-0378">Hydrolase</keyword>
<dbReference type="InterPro" id="IPR007685">
    <property type="entry name" value="RelA_SpoT"/>
</dbReference>
<dbReference type="InterPro" id="IPR012676">
    <property type="entry name" value="TGS-like"/>
</dbReference>
<evidence type="ECO:0000313" key="6">
    <source>
        <dbReference type="EMBL" id="VAV91832.1"/>
    </source>
</evidence>
<dbReference type="FunFam" id="3.10.20.30:FF:000002">
    <property type="entry name" value="GTP pyrophosphokinase (RelA/SpoT)"/>
    <property type="match status" value="1"/>
</dbReference>
<dbReference type="AlphaFoldDB" id="A0A3B0RJ48"/>
<gene>
    <name evidence="6" type="ORF">MNBD_ACTINO01-400</name>
</gene>
<dbReference type="InterPro" id="IPR006674">
    <property type="entry name" value="HD_domain"/>
</dbReference>
<dbReference type="InterPro" id="IPR043519">
    <property type="entry name" value="NT_sf"/>
</dbReference>
<dbReference type="InterPro" id="IPR004095">
    <property type="entry name" value="TGS"/>
</dbReference>
<dbReference type="InterPro" id="IPR002912">
    <property type="entry name" value="ACT_dom"/>
</dbReference>
<dbReference type="SUPFAM" id="SSF55021">
    <property type="entry name" value="ACT-like"/>
    <property type="match status" value="1"/>
</dbReference>
<reference evidence="6" key="1">
    <citation type="submission" date="2018-06" db="EMBL/GenBank/DDBJ databases">
        <authorList>
            <person name="Zhirakovskaya E."/>
        </authorList>
    </citation>
    <scope>NUCLEOTIDE SEQUENCE</scope>
</reference>
<sequence length="646" mass="71860">ALMHDTVEDTDLTLEGVRAEFGDEVALLIDGVTKLDRIKFSSRELAQAATIRKMAVAMAKDIRVLVIKLADRTHNIRTLAPLPVEKQRRVASETLDVYAPLAHRLGMQEIKHEMEETCFAILHPGRMAEISEAVTKRSPQREQHLVEVIDDVSKSLADAGILAEITGRPKHLYSIYRKMVASGLAFEDIHDLIGIRIIVNEVRDCYAALGLVHTLWPPIQGRFKDYIAMPKFNFYQSLHTTVVGPGGKPLEVQIRTHEMHERAEAGIAAHWRYKEGSSGDDDLPVLQDIQDIQDDAEDPKEFLENLKLDLYQDEVFALTPRGDVKTLPKGATPVDFAYRIHTDVGHRCSGAKVNGRLVPLSTELESGDIVEIITSRSQDAHPSRDWLEFAKSSRATSKIKGWFTKERRESALADGKDAVTKAMRRDSVPLHGIDGELKSVASDFGFDDIDSLYMSVGENRTSPQTVSQRVARRLKPEDSAEAVVAERLPVPHKRRQRTVGDVVVEGLEDMLVRMAKCCGPVPGDDIVGFVTIGRGVSVHRSDCANVGALTMQSERMVDVAWAAEQTGTFFVWIQVEALDRTKLLRDVTAALSDFGANIHASSSVTGRDRIALLRYEIELSDREALEYVLSGLRSIDGVYDAYRLVL</sequence>
<dbReference type="GO" id="GO:0008728">
    <property type="term" value="F:GTP diphosphokinase activity"/>
    <property type="evidence" value="ECO:0007669"/>
    <property type="project" value="UniProtKB-EC"/>
</dbReference>
<dbReference type="SUPFAM" id="SSF81271">
    <property type="entry name" value="TGS-like"/>
    <property type="match status" value="1"/>
</dbReference>
<dbReference type="Pfam" id="PF04607">
    <property type="entry name" value="RelA_SpoT"/>
    <property type="match status" value="1"/>
</dbReference>
<dbReference type="CDD" id="cd01668">
    <property type="entry name" value="TGS_RSH"/>
    <property type="match status" value="1"/>
</dbReference>
<keyword evidence="6" id="KW-0418">Kinase</keyword>
<accession>A0A3B0RJ48</accession>
<dbReference type="CDD" id="cd04876">
    <property type="entry name" value="ACT_RelA-SpoT"/>
    <property type="match status" value="1"/>
</dbReference>
<feature type="domain" description="TGS" evidence="5">
    <location>
        <begin position="309"/>
        <end position="374"/>
    </location>
</feature>
<dbReference type="InterPro" id="IPR004811">
    <property type="entry name" value="RelA/Spo_fam"/>
</dbReference>
<evidence type="ECO:0000256" key="2">
    <source>
        <dbReference type="ARBA" id="ARBA00025704"/>
    </source>
</evidence>
<dbReference type="PANTHER" id="PTHR21262:SF31">
    <property type="entry name" value="GTP PYROPHOSPHOKINASE"/>
    <property type="match status" value="1"/>
</dbReference>
<protein>
    <submittedName>
        <fullName evidence="6">Guanosine-3',5'-bis(Diphosphate) 3'-pyrophosphohydrolase / GTP pyrophosphokinase, (P)ppGpp synthetase II</fullName>
        <ecNumber evidence="6">2.7.6.5</ecNumber>
        <ecNumber evidence="6">3.1.7.2</ecNumber>
    </submittedName>
</protein>
<evidence type="ECO:0000256" key="1">
    <source>
        <dbReference type="ARBA" id="ARBA00007476"/>
    </source>
</evidence>
<dbReference type="EC" id="2.7.6.5" evidence="6"/>
<dbReference type="EC" id="3.1.7.2" evidence="6"/>
<dbReference type="PANTHER" id="PTHR21262">
    <property type="entry name" value="GUANOSINE-3',5'-BIS DIPHOSPHATE 3'-PYROPHOSPHOHYDROLASE"/>
    <property type="match status" value="1"/>
</dbReference>
<organism evidence="6">
    <name type="scientific">hydrothermal vent metagenome</name>
    <dbReference type="NCBI Taxonomy" id="652676"/>
    <lineage>
        <taxon>unclassified sequences</taxon>
        <taxon>metagenomes</taxon>
        <taxon>ecological metagenomes</taxon>
    </lineage>
</organism>
<name>A0A3B0RJ48_9ZZZZ</name>
<dbReference type="InterPro" id="IPR045600">
    <property type="entry name" value="RelA/SpoT_AH_RIS"/>
</dbReference>
<evidence type="ECO:0000259" key="4">
    <source>
        <dbReference type="PROSITE" id="PS51831"/>
    </source>
</evidence>
<dbReference type="PROSITE" id="PS51831">
    <property type="entry name" value="HD"/>
    <property type="match status" value="1"/>
</dbReference>
<feature type="domain" description="HD" evidence="4">
    <location>
        <begin position="1"/>
        <end position="76"/>
    </location>
</feature>
<comment type="pathway">
    <text evidence="2">Purine metabolism.</text>
</comment>
<dbReference type="GO" id="GO:0016301">
    <property type="term" value="F:kinase activity"/>
    <property type="evidence" value="ECO:0007669"/>
    <property type="project" value="UniProtKB-KW"/>
</dbReference>
<comment type="similarity">
    <text evidence="1">Belongs to the RelA/SpoT family.</text>
</comment>
<dbReference type="Pfam" id="PF02824">
    <property type="entry name" value="TGS"/>
    <property type="match status" value="1"/>
</dbReference>
<dbReference type="InterPro" id="IPR045865">
    <property type="entry name" value="ACT-like_dom_sf"/>
</dbReference>
<dbReference type="NCBIfam" id="TIGR00691">
    <property type="entry name" value="spoT_relA"/>
    <property type="match status" value="1"/>
</dbReference>
<dbReference type="Gene3D" id="3.30.70.260">
    <property type="match status" value="1"/>
</dbReference>
<evidence type="ECO:0000259" key="5">
    <source>
        <dbReference type="PROSITE" id="PS51880"/>
    </source>
</evidence>
<dbReference type="SMART" id="SM00954">
    <property type="entry name" value="RelA_SpoT"/>
    <property type="match status" value="1"/>
</dbReference>
<dbReference type="Pfam" id="PF13291">
    <property type="entry name" value="ACT_4"/>
    <property type="match status" value="1"/>
</dbReference>
<dbReference type="PROSITE" id="PS51671">
    <property type="entry name" value="ACT"/>
    <property type="match status" value="1"/>
</dbReference>
<evidence type="ECO:0000259" key="3">
    <source>
        <dbReference type="PROSITE" id="PS51671"/>
    </source>
</evidence>
<dbReference type="Gene3D" id="1.10.3210.10">
    <property type="entry name" value="Hypothetical protein af1432"/>
    <property type="match status" value="1"/>
</dbReference>
<feature type="domain" description="ACT" evidence="3">
    <location>
        <begin position="572"/>
        <end position="646"/>
    </location>
</feature>
<dbReference type="Gene3D" id="3.30.460.10">
    <property type="entry name" value="Beta Polymerase, domain 2"/>
    <property type="match status" value="1"/>
</dbReference>